<protein>
    <submittedName>
        <fullName evidence="2">Uncharacterized protein</fullName>
    </submittedName>
</protein>
<organism evidence="2 3">
    <name type="scientific">Desulfitobacterium hafniense DP7</name>
    <dbReference type="NCBI Taxonomy" id="537010"/>
    <lineage>
        <taxon>Bacteria</taxon>
        <taxon>Bacillati</taxon>
        <taxon>Bacillota</taxon>
        <taxon>Clostridia</taxon>
        <taxon>Eubacteriales</taxon>
        <taxon>Desulfitobacteriaceae</taxon>
        <taxon>Desulfitobacterium</taxon>
    </lineage>
</organism>
<comment type="caution">
    <text evidence="2">The sequence shown here is derived from an EMBL/GenBank/DDBJ whole genome shotgun (WGS) entry which is preliminary data.</text>
</comment>
<accession>G9XS15</accession>
<dbReference type="Proteomes" id="UP000004416">
    <property type="component" value="Unassembled WGS sequence"/>
</dbReference>
<evidence type="ECO:0000313" key="3">
    <source>
        <dbReference type="Proteomes" id="UP000004416"/>
    </source>
</evidence>
<sequence length="117" mass="13002">MPDVAVIGKHPDFQDNGKKQDNQRNPAEKDLFRVKDLSEGIFEKFDADHKDDKGDDQGRDVFDPAVTKGVLYIRRPVAHFGRDDGDDGGAAVGEVIKSVGNNGNTVHKKPQQKLKYK</sequence>
<proteinExistence type="predicted"/>
<evidence type="ECO:0000313" key="2">
    <source>
        <dbReference type="EMBL" id="EHL05543.1"/>
    </source>
</evidence>
<name>G9XS15_DESHA</name>
<dbReference type="HOGENOM" id="CLU_2080990_0_0_9"/>
<dbReference type="EMBL" id="AFZX01000096">
    <property type="protein sequence ID" value="EHL05543.1"/>
    <property type="molecule type" value="Genomic_DNA"/>
</dbReference>
<evidence type="ECO:0000256" key="1">
    <source>
        <dbReference type="SAM" id="MobiDB-lite"/>
    </source>
</evidence>
<feature type="region of interest" description="Disordered" evidence="1">
    <location>
        <begin position="1"/>
        <end position="29"/>
    </location>
</feature>
<feature type="compositionally biased region" description="Basic and acidic residues" evidence="1">
    <location>
        <begin position="9"/>
        <end position="29"/>
    </location>
</feature>
<dbReference type="AlphaFoldDB" id="G9XS15"/>
<reference evidence="2 3" key="1">
    <citation type="submission" date="2011-08" db="EMBL/GenBank/DDBJ databases">
        <authorList>
            <person name="Weinstock G."/>
            <person name="Sodergren E."/>
            <person name="Clifton S."/>
            <person name="Fulton L."/>
            <person name="Fulton B."/>
            <person name="Courtney L."/>
            <person name="Fronick C."/>
            <person name="Harrison M."/>
            <person name="Strong C."/>
            <person name="Farmer C."/>
            <person name="Delahaunty K."/>
            <person name="Markovic C."/>
            <person name="Hall O."/>
            <person name="Minx P."/>
            <person name="Tomlinson C."/>
            <person name="Mitreva M."/>
            <person name="Hou S."/>
            <person name="Chen J."/>
            <person name="Wollam A."/>
            <person name="Pepin K.H."/>
            <person name="Johnson M."/>
            <person name="Bhonagiri V."/>
            <person name="Zhang X."/>
            <person name="Suruliraj S."/>
            <person name="Warren W."/>
            <person name="Chinwalla A."/>
            <person name="Mardis E.R."/>
            <person name="Wilson R.K."/>
        </authorList>
    </citation>
    <scope>NUCLEOTIDE SEQUENCE [LARGE SCALE GENOMIC DNA]</scope>
    <source>
        <strain evidence="2 3">DP7</strain>
    </source>
</reference>
<gene>
    <name evidence="2" type="ORF">HMPREF0322_03763</name>
</gene>